<protein>
    <submittedName>
        <fullName evidence="1">Uncharacterized protein</fullName>
    </submittedName>
</protein>
<proteinExistence type="predicted"/>
<gene>
    <name evidence="1" type="ORF">N8T08_010758</name>
</gene>
<dbReference type="Proteomes" id="UP001177260">
    <property type="component" value="Unassembled WGS sequence"/>
</dbReference>
<accession>A0ACC3BBU8</accession>
<keyword evidence="2" id="KW-1185">Reference proteome</keyword>
<name>A0ACC3BBU8_9EURO</name>
<reference evidence="1 2" key="1">
    <citation type="journal article" date="2023" name="ACS Omega">
        <title>Identification of the Neoaspergillic Acid Biosynthesis Gene Cluster by Establishing an In Vitro CRISPR-Ribonucleoprotein Genetic System in Aspergillus melleus.</title>
        <authorList>
            <person name="Yuan B."/>
            <person name="Grau M.F."/>
            <person name="Murata R.M."/>
            <person name="Torok T."/>
            <person name="Venkateswaran K."/>
            <person name="Stajich J.E."/>
            <person name="Wang C.C.C."/>
        </authorList>
    </citation>
    <scope>NUCLEOTIDE SEQUENCE [LARGE SCALE GENOMIC DNA]</scope>
    <source>
        <strain evidence="1 2">IMV 1140</strain>
    </source>
</reference>
<evidence type="ECO:0000313" key="1">
    <source>
        <dbReference type="EMBL" id="KAK1148119.1"/>
    </source>
</evidence>
<sequence>MGLFILSIGGSNNFWQAQPGPYHVDEPAYFKEYRAGMIANPAGPFLMLTGYAHPAALVVSNKYLAPEGLSCTFPLSQCGDNRQHDERNDDDDLRSCSNYDIFAPFQKSGAEDVSDNSLAVIKEIMTILFTSSLMLDDIKDGSHLRRGLPAAHVKYGTQSDYELEILILGQGMDLSWTFDRNCPTVSEYLIMIDHKTGGFFRLALQLMRIDADAQGNDNLMYLITLMGRYYQIRDDYQHLALEKYTTKKGFCDDLSEGKFSFPLIHLLQQSSNADVLRRLPIFGKEGQREDVSEETKVFILGKMKKTGSLEHTLDVLNQLFHSIRATLDTVEAETRTNKKLRCFILLLKL</sequence>
<organism evidence="1 2">
    <name type="scientific">Aspergillus melleus</name>
    <dbReference type="NCBI Taxonomy" id="138277"/>
    <lineage>
        <taxon>Eukaryota</taxon>
        <taxon>Fungi</taxon>
        <taxon>Dikarya</taxon>
        <taxon>Ascomycota</taxon>
        <taxon>Pezizomycotina</taxon>
        <taxon>Eurotiomycetes</taxon>
        <taxon>Eurotiomycetidae</taxon>
        <taxon>Eurotiales</taxon>
        <taxon>Aspergillaceae</taxon>
        <taxon>Aspergillus</taxon>
        <taxon>Aspergillus subgen. Circumdati</taxon>
    </lineage>
</organism>
<dbReference type="EMBL" id="JAOPJF010000009">
    <property type="protein sequence ID" value="KAK1148119.1"/>
    <property type="molecule type" value="Genomic_DNA"/>
</dbReference>
<evidence type="ECO:0000313" key="2">
    <source>
        <dbReference type="Proteomes" id="UP001177260"/>
    </source>
</evidence>
<comment type="caution">
    <text evidence="1">The sequence shown here is derived from an EMBL/GenBank/DDBJ whole genome shotgun (WGS) entry which is preliminary data.</text>
</comment>